<evidence type="ECO:0000256" key="3">
    <source>
        <dbReference type="SAM" id="SignalP"/>
    </source>
</evidence>
<dbReference type="Pfam" id="PF07686">
    <property type="entry name" value="V-set"/>
    <property type="match status" value="1"/>
</dbReference>
<dbReference type="Ensembl" id="ENSLAFT00000026523.1">
    <property type="protein sequence ID" value="ENSLAFP00000020716.1"/>
    <property type="gene ID" value="ENSLAFG00000026997.1"/>
</dbReference>
<dbReference type="GO" id="GO:0002376">
    <property type="term" value="P:immune system process"/>
    <property type="evidence" value="ECO:0007669"/>
    <property type="project" value="UniProtKB-KW"/>
</dbReference>
<evidence type="ECO:0000313" key="6">
    <source>
        <dbReference type="Proteomes" id="UP000007646"/>
    </source>
</evidence>
<reference evidence="5" key="3">
    <citation type="submission" date="2025-09" db="UniProtKB">
        <authorList>
            <consortium name="Ensembl"/>
        </authorList>
    </citation>
    <scope>IDENTIFICATION</scope>
    <source>
        <strain evidence="5">Isolate ISIS603380</strain>
    </source>
</reference>
<evidence type="ECO:0000256" key="1">
    <source>
        <dbReference type="ARBA" id="ARBA00022729"/>
    </source>
</evidence>
<accession>G3TYQ8</accession>
<sequence>IRSVAISFMVLCLLGTGSLDAEVTQMPRYLLKGKGQKVNTDCVLTIRHSCVYWYQQIPTKEFKFLISFQNKYVLSGNEMPKERFSAECHQDSACSLRSSWCTTGLSHVSLCQPSV</sequence>
<dbReference type="GO" id="GO:0007166">
    <property type="term" value="P:cell surface receptor signaling pathway"/>
    <property type="evidence" value="ECO:0007669"/>
    <property type="project" value="TreeGrafter"/>
</dbReference>
<dbReference type="InterPro" id="IPR013783">
    <property type="entry name" value="Ig-like_fold"/>
</dbReference>
<dbReference type="InterPro" id="IPR013106">
    <property type="entry name" value="Ig_V-set"/>
</dbReference>
<feature type="signal peptide" evidence="3">
    <location>
        <begin position="1"/>
        <end position="21"/>
    </location>
</feature>
<dbReference type="PANTHER" id="PTHR23268">
    <property type="entry name" value="T-CELL RECEPTOR BETA CHAIN"/>
    <property type="match status" value="1"/>
</dbReference>
<name>G3TYQ8_LOXAF</name>
<dbReference type="Proteomes" id="UP000007646">
    <property type="component" value="Unassembled WGS sequence"/>
</dbReference>
<feature type="chain" id="PRO_5003456049" description="Immunoglobulin V-set domain-containing protein" evidence="3">
    <location>
        <begin position="22"/>
        <end position="115"/>
    </location>
</feature>
<protein>
    <recommendedName>
        <fullName evidence="4">Immunoglobulin V-set domain-containing protein</fullName>
    </recommendedName>
</protein>
<feature type="domain" description="Immunoglobulin V-set" evidence="4">
    <location>
        <begin position="25"/>
        <end position="97"/>
    </location>
</feature>
<dbReference type="HOGENOM" id="CLU_077975_9_4_1"/>
<dbReference type="SUPFAM" id="SSF48726">
    <property type="entry name" value="Immunoglobulin"/>
    <property type="match status" value="1"/>
</dbReference>
<evidence type="ECO:0000256" key="2">
    <source>
        <dbReference type="ARBA" id="ARBA00022859"/>
    </source>
</evidence>
<reference evidence="5" key="2">
    <citation type="submission" date="2025-08" db="UniProtKB">
        <authorList>
            <consortium name="Ensembl"/>
        </authorList>
    </citation>
    <scope>IDENTIFICATION</scope>
    <source>
        <strain evidence="5">Isolate ISIS603380</strain>
    </source>
</reference>
<dbReference type="AlphaFoldDB" id="G3TYQ8"/>
<keyword evidence="2" id="KW-0391">Immunity</keyword>
<proteinExistence type="predicted"/>
<dbReference type="Gene3D" id="2.60.40.10">
    <property type="entry name" value="Immunoglobulins"/>
    <property type="match status" value="1"/>
</dbReference>
<dbReference type="PANTHER" id="PTHR23268:SF14">
    <property type="entry name" value="T CELL RECEPTOR BETA VARIABLE 12-3-RELATED"/>
    <property type="match status" value="1"/>
</dbReference>
<dbReference type="eggNOG" id="ENOG502T5TC">
    <property type="taxonomic scope" value="Eukaryota"/>
</dbReference>
<keyword evidence="1 3" id="KW-0732">Signal</keyword>
<dbReference type="GO" id="GO:0005886">
    <property type="term" value="C:plasma membrane"/>
    <property type="evidence" value="ECO:0007669"/>
    <property type="project" value="TreeGrafter"/>
</dbReference>
<reference evidence="5 6" key="1">
    <citation type="submission" date="2009-06" db="EMBL/GenBank/DDBJ databases">
        <title>The Genome Sequence of Loxodonta africana (African elephant).</title>
        <authorList>
            <person name="Di Palma F."/>
            <person name="Heiman D."/>
            <person name="Young S."/>
            <person name="Johnson J."/>
            <person name="Lander E.S."/>
            <person name="Lindblad-Toh K."/>
        </authorList>
    </citation>
    <scope>NUCLEOTIDE SEQUENCE [LARGE SCALE GENOMIC DNA]</scope>
    <source>
        <strain evidence="5 6">Isolate ISIS603380</strain>
    </source>
</reference>
<keyword evidence="6" id="KW-1185">Reference proteome</keyword>
<dbReference type="InterPro" id="IPR036179">
    <property type="entry name" value="Ig-like_dom_sf"/>
</dbReference>
<organism evidence="5 6">
    <name type="scientific">Loxodonta africana</name>
    <name type="common">African elephant</name>
    <dbReference type="NCBI Taxonomy" id="9785"/>
    <lineage>
        <taxon>Eukaryota</taxon>
        <taxon>Metazoa</taxon>
        <taxon>Chordata</taxon>
        <taxon>Craniata</taxon>
        <taxon>Vertebrata</taxon>
        <taxon>Euteleostomi</taxon>
        <taxon>Mammalia</taxon>
        <taxon>Eutheria</taxon>
        <taxon>Afrotheria</taxon>
        <taxon>Proboscidea</taxon>
        <taxon>Elephantidae</taxon>
        <taxon>Loxodonta</taxon>
    </lineage>
</organism>
<dbReference type="InterPro" id="IPR050413">
    <property type="entry name" value="TCR_beta_variable"/>
</dbReference>
<dbReference type="InParanoid" id="G3TYQ8"/>
<evidence type="ECO:0000313" key="5">
    <source>
        <dbReference type="Ensembl" id="ENSLAFP00000020716.1"/>
    </source>
</evidence>
<dbReference type="GeneTree" id="ENSGT00940000155819"/>
<evidence type="ECO:0000259" key="4">
    <source>
        <dbReference type="Pfam" id="PF07686"/>
    </source>
</evidence>